<dbReference type="InterPro" id="IPR041270">
    <property type="entry name" value="Phage_ABA_S"/>
</dbReference>
<evidence type="ECO:0000313" key="3">
    <source>
        <dbReference type="Proteomes" id="UP000029500"/>
    </source>
</evidence>
<evidence type="ECO:0000313" key="2">
    <source>
        <dbReference type="EMBL" id="AIQ68699.1"/>
    </source>
</evidence>
<dbReference type="AlphaFoldDB" id="A0A089NI23"/>
<dbReference type="STRING" id="189425.PGRAT_14565"/>
<name>A0A089NI23_9BACL</name>
<keyword evidence="3" id="KW-1185">Reference proteome</keyword>
<gene>
    <name evidence="2" type="ORF">PGRAT_14565</name>
</gene>
<dbReference type="eggNOG" id="ENOG5030SD7">
    <property type="taxonomic scope" value="Bacteria"/>
</dbReference>
<dbReference type="InterPro" id="IPR028985">
    <property type="entry name" value="Bacillus_phage_prot-like"/>
</dbReference>
<dbReference type="RefSeq" id="WP_025706879.1">
    <property type="nucleotide sequence ID" value="NZ_CP009287.1"/>
</dbReference>
<dbReference type="KEGG" id="pgm:PGRAT_14565"/>
<proteinExistence type="predicted"/>
<dbReference type="HOGENOM" id="CLU_1775604_0_0_9"/>
<accession>A0A089NI23</accession>
<reference evidence="2 3" key="1">
    <citation type="submission" date="2014-08" db="EMBL/GenBank/DDBJ databases">
        <title>Comparative genomics of the Paenibacillus odorifer group.</title>
        <authorList>
            <person name="den Bakker H.C."/>
            <person name="Tsai Y.-C."/>
            <person name="Martin N."/>
            <person name="Korlach J."/>
            <person name="Wiedmann M."/>
        </authorList>
    </citation>
    <scope>NUCLEOTIDE SEQUENCE [LARGE SCALE GENOMIC DNA]</scope>
    <source>
        <strain evidence="2 3">DSM 15220</strain>
    </source>
</reference>
<dbReference type="Pfam" id="PF18066">
    <property type="entry name" value="Phage_ABA_S"/>
    <property type="match status" value="1"/>
</dbReference>
<dbReference type="Gene3D" id="3.30.2120.10">
    <property type="entry name" value="Bacillus phage protein-like"/>
    <property type="match status" value="1"/>
</dbReference>
<feature type="domain" description="Phage ABA sandwich" evidence="1">
    <location>
        <begin position="79"/>
        <end position="140"/>
    </location>
</feature>
<dbReference type="Proteomes" id="UP000029500">
    <property type="component" value="Chromosome"/>
</dbReference>
<sequence>MTLTREEILLLPPGRKLDRWIQEHIFKWIPWAEQRGDYATVVYQKPGEREPYMRTQRWEEAKKRHTIIPYSEIDFLLHAVYGDEDWSAEISAAWRIVERLKTTMDVSVYTDGNGKYASECGRWTVDDCNTAPEAICKSALLAVLNL</sequence>
<protein>
    <recommendedName>
        <fullName evidence="1">Phage ABA sandwich domain-containing protein</fullName>
    </recommendedName>
</protein>
<evidence type="ECO:0000259" key="1">
    <source>
        <dbReference type="Pfam" id="PF18066"/>
    </source>
</evidence>
<dbReference type="EMBL" id="CP009287">
    <property type="protein sequence ID" value="AIQ68699.1"/>
    <property type="molecule type" value="Genomic_DNA"/>
</dbReference>
<organism evidence="2 3">
    <name type="scientific">Paenibacillus graminis</name>
    <dbReference type="NCBI Taxonomy" id="189425"/>
    <lineage>
        <taxon>Bacteria</taxon>
        <taxon>Bacillati</taxon>
        <taxon>Bacillota</taxon>
        <taxon>Bacilli</taxon>
        <taxon>Bacillales</taxon>
        <taxon>Paenibacillaceae</taxon>
        <taxon>Paenibacillus</taxon>
    </lineage>
</organism>
<dbReference type="OrthoDB" id="2661128at2"/>